<keyword evidence="7 15" id="KW-0808">Transferase</keyword>
<evidence type="ECO:0000313" key="17">
    <source>
        <dbReference type="EMBL" id="SDD16779.1"/>
    </source>
</evidence>
<keyword evidence="9 16" id="KW-1133">Transmembrane helix</keyword>
<keyword evidence="8 16" id="KW-0812">Transmembrane</keyword>
<evidence type="ECO:0000256" key="3">
    <source>
        <dbReference type="ARBA" id="ARBA00010441"/>
    </source>
</evidence>
<dbReference type="GO" id="GO:0016020">
    <property type="term" value="C:membrane"/>
    <property type="evidence" value="ECO:0007669"/>
    <property type="project" value="InterPro"/>
</dbReference>
<dbReference type="PROSITE" id="PS00379">
    <property type="entry name" value="CDP_ALCOHOL_P_TRANSF"/>
    <property type="match status" value="1"/>
</dbReference>
<proteinExistence type="inferred from homology"/>
<evidence type="ECO:0000256" key="16">
    <source>
        <dbReference type="SAM" id="Phobius"/>
    </source>
</evidence>
<evidence type="ECO:0000313" key="18">
    <source>
        <dbReference type="Proteomes" id="UP000199452"/>
    </source>
</evidence>
<dbReference type="NCBIfam" id="TIGR00473">
    <property type="entry name" value="pssA"/>
    <property type="match status" value="1"/>
</dbReference>
<dbReference type="PANTHER" id="PTHR14269">
    <property type="entry name" value="CDP-DIACYLGLYCEROL--GLYCEROL-3-PHOSPHATE 3-PHOSPHATIDYLTRANSFERASE-RELATED"/>
    <property type="match status" value="1"/>
</dbReference>
<dbReference type="EMBL" id="FMYP01000095">
    <property type="protein sequence ID" value="SDD16779.1"/>
    <property type="molecule type" value="Genomic_DNA"/>
</dbReference>
<name>A0A1G6SIU5_9BACT</name>
<feature type="transmembrane region" description="Helical" evidence="16">
    <location>
        <begin position="96"/>
        <end position="117"/>
    </location>
</feature>
<dbReference type="InterPro" id="IPR000462">
    <property type="entry name" value="CDP-OH_P_trans"/>
</dbReference>
<keyword evidence="11 16" id="KW-0472">Membrane</keyword>
<feature type="transmembrane region" description="Helical" evidence="16">
    <location>
        <begin position="33"/>
        <end position="55"/>
    </location>
</feature>
<dbReference type="GO" id="GO:0008654">
    <property type="term" value="P:phospholipid biosynthetic process"/>
    <property type="evidence" value="ECO:0007669"/>
    <property type="project" value="UniProtKB-KW"/>
</dbReference>
<accession>A0A1G6SIU5</accession>
<evidence type="ECO:0000256" key="12">
    <source>
        <dbReference type="ARBA" id="ARBA00023209"/>
    </source>
</evidence>
<organism evidence="17 18">
    <name type="scientific">Williamwhitmania taraxaci</name>
    <dbReference type="NCBI Taxonomy" id="1640674"/>
    <lineage>
        <taxon>Bacteria</taxon>
        <taxon>Pseudomonadati</taxon>
        <taxon>Bacteroidota</taxon>
        <taxon>Bacteroidia</taxon>
        <taxon>Bacteroidales</taxon>
        <taxon>Williamwhitmaniaceae</taxon>
        <taxon>Williamwhitmania</taxon>
    </lineage>
</organism>
<dbReference type="OrthoDB" id="9777147at2"/>
<feature type="transmembrane region" description="Helical" evidence="16">
    <location>
        <begin position="67"/>
        <end position="90"/>
    </location>
</feature>
<keyword evidence="13" id="KW-1208">Phospholipid metabolism</keyword>
<feature type="transmembrane region" description="Helical" evidence="16">
    <location>
        <begin position="7"/>
        <end position="27"/>
    </location>
</feature>
<evidence type="ECO:0000256" key="6">
    <source>
        <dbReference type="ARBA" id="ARBA00022516"/>
    </source>
</evidence>
<evidence type="ECO:0000256" key="1">
    <source>
        <dbReference type="ARBA" id="ARBA00000287"/>
    </source>
</evidence>
<evidence type="ECO:0000256" key="8">
    <source>
        <dbReference type="ARBA" id="ARBA00022692"/>
    </source>
</evidence>
<dbReference type="Pfam" id="PF01066">
    <property type="entry name" value="CDP-OH_P_transf"/>
    <property type="match status" value="1"/>
</dbReference>
<dbReference type="InterPro" id="IPR050324">
    <property type="entry name" value="CDP-alcohol_PTase-I"/>
</dbReference>
<feature type="transmembrane region" description="Helical" evidence="16">
    <location>
        <begin position="160"/>
        <end position="177"/>
    </location>
</feature>
<evidence type="ECO:0000256" key="5">
    <source>
        <dbReference type="ARBA" id="ARBA00017171"/>
    </source>
</evidence>
<evidence type="ECO:0000256" key="14">
    <source>
        <dbReference type="ARBA" id="ARBA00032361"/>
    </source>
</evidence>
<evidence type="ECO:0000256" key="7">
    <source>
        <dbReference type="ARBA" id="ARBA00022679"/>
    </source>
</evidence>
<dbReference type="EC" id="2.7.8.8" evidence="4"/>
<dbReference type="RefSeq" id="WP_092440860.1">
    <property type="nucleotide sequence ID" value="NZ_FMYP01000095.1"/>
</dbReference>
<evidence type="ECO:0000256" key="4">
    <source>
        <dbReference type="ARBA" id="ARBA00013174"/>
    </source>
</evidence>
<comment type="subcellular location">
    <subcellularLocation>
        <location evidence="2">Endomembrane system</location>
        <topology evidence="2">Multi-pass membrane protein</topology>
    </subcellularLocation>
</comment>
<dbReference type="InterPro" id="IPR048254">
    <property type="entry name" value="CDP_ALCOHOL_P_TRANSF_CS"/>
</dbReference>
<feature type="transmembrane region" description="Helical" evidence="16">
    <location>
        <begin position="129"/>
        <end position="148"/>
    </location>
</feature>
<sequence>MSIIRHIPNGITSLNLFSGCVAIVAAFNGQFQVAAGFIVLAAIFDFFDGLAARALKAYSDIGKELDSLADMVSFGVAPSVIFFKLIQVGFGFETGFVATYLPYAAFIIAVFSALRLAKFNIDTRQTTSFIGLPTPANALFLLSFGLYFESNLPYKEMVTNPWVLIVVAAIFSWMLVAEIPMFAMKIKSIKLKGNEVRYIFLALSVVLIVLLQQMALLGIIPLYILVSILTQKKQTA</sequence>
<dbReference type="Gene3D" id="1.20.120.1760">
    <property type="match status" value="1"/>
</dbReference>
<protein>
    <recommendedName>
        <fullName evidence="5">CDP-diacylglycerol--serine O-phosphatidyltransferase</fullName>
        <ecNumber evidence="4">2.7.8.8</ecNumber>
    </recommendedName>
    <alternativeName>
        <fullName evidence="14">Phosphatidylserine synthase</fullName>
    </alternativeName>
</protein>
<dbReference type="PANTHER" id="PTHR14269:SF61">
    <property type="entry name" value="CDP-DIACYLGLYCEROL--SERINE O-PHOSPHATIDYLTRANSFERASE"/>
    <property type="match status" value="1"/>
</dbReference>
<dbReference type="Proteomes" id="UP000199452">
    <property type="component" value="Unassembled WGS sequence"/>
</dbReference>
<keyword evidence="10" id="KW-0443">Lipid metabolism</keyword>
<evidence type="ECO:0000256" key="13">
    <source>
        <dbReference type="ARBA" id="ARBA00023264"/>
    </source>
</evidence>
<keyword evidence="18" id="KW-1185">Reference proteome</keyword>
<dbReference type="InterPro" id="IPR004533">
    <property type="entry name" value="CDP-diaglyc--ser_O-PTrfase"/>
</dbReference>
<reference evidence="17 18" key="1">
    <citation type="submission" date="2016-09" db="EMBL/GenBank/DDBJ databases">
        <authorList>
            <person name="Capua I."/>
            <person name="De Benedictis P."/>
            <person name="Joannis T."/>
            <person name="Lombin L.H."/>
            <person name="Cattoli G."/>
        </authorList>
    </citation>
    <scope>NUCLEOTIDE SEQUENCE [LARGE SCALE GENOMIC DNA]</scope>
    <source>
        <strain evidence="17 18">A7P-90m</strain>
    </source>
</reference>
<keyword evidence="12" id="KW-0594">Phospholipid biosynthesis</keyword>
<evidence type="ECO:0000256" key="9">
    <source>
        <dbReference type="ARBA" id="ARBA00022989"/>
    </source>
</evidence>
<keyword evidence="6" id="KW-0444">Lipid biosynthesis</keyword>
<feature type="transmembrane region" description="Helical" evidence="16">
    <location>
        <begin position="198"/>
        <end position="226"/>
    </location>
</feature>
<evidence type="ECO:0000256" key="2">
    <source>
        <dbReference type="ARBA" id="ARBA00004127"/>
    </source>
</evidence>
<dbReference type="PROSITE" id="PS51257">
    <property type="entry name" value="PROKAR_LIPOPROTEIN"/>
    <property type="match status" value="1"/>
</dbReference>
<comment type="catalytic activity">
    <reaction evidence="1">
        <text>a CDP-1,2-diacyl-sn-glycerol + L-serine = a 1,2-diacyl-sn-glycero-3-phospho-L-serine + CMP + H(+)</text>
        <dbReference type="Rhea" id="RHEA:16913"/>
        <dbReference type="ChEBI" id="CHEBI:15378"/>
        <dbReference type="ChEBI" id="CHEBI:33384"/>
        <dbReference type="ChEBI" id="CHEBI:57262"/>
        <dbReference type="ChEBI" id="CHEBI:58332"/>
        <dbReference type="ChEBI" id="CHEBI:60377"/>
        <dbReference type="EC" id="2.7.8.8"/>
    </reaction>
</comment>
<dbReference type="STRING" id="1640674.SAMN05216323_10956"/>
<evidence type="ECO:0000256" key="10">
    <source>
        <dbReference type="ARBA" id="ARBA00023098"/>
    </source>
</evidence>
<dbReference type="GO" id="GO:0012505">
    <property type="term" value="C:endomembrane system"/>
    <property type="evidence" value="ECO:0007669"/>
    <property type="project" value="UniProtKB-SubCell"/>
</dbReference>
<gene>
    <name evidence="17" type="ORF">SAMN05216323_10956</name>
</gene>
<dbReference type="GO" id="GO:0003882">
    <property type="term" value="F:CDP-diacylglycerol-serine O-phosphatidyltransferase activity"/>
    <property type="evidence" value="ECO:0007669"/>
    <property type="project" value="UniProtKB-EC"/>
</dbReference>
<evidence type="ECO:0000256" key="15">
    <source>
        <dbReference type="RuleBase" id="RU003750"/>
    </source>
</evidence>
<dbReference type="InterPro" id="IPR043130">
    <property type="entry name" value="CDP-OH_PTrfase_TM_dom"/>
</dbReference>
<dbReference type="AlphaFoldDB" id="A0A1G6SIU5"/>
<comment type="similarity">
    <text evidence="3 15">Belongs to the CDP-alcohol phosphatidyltransferase class-I family.</text>
</comment>
<evidence type="ECO:0000256" key="11">
    <source>
        <dbReference type="ARBA" id="ARBA00023136"/>
    </source>
</evidence>